<dbReference type="EMBL" id="CAXDID020000356">
    <property type="protein sequence ID" value="CAL6081803.1"/>
    <property type="molecule type" value="Genomic_DNA"/>
</dbReference>
<evidence type="ECO:0000313" key="21">
    <source>
        <dbReference type="EMBL" id="CAL6081803.1"/>
    </source>
</evidence>
<dbReference type="PANTHER" id="PTHR13773:SF8">
    <property type="entry name" value="PHOSPHATIDATE CYTIDYLYLTRANSFERASE, PHOTORECEPTOR-SPECIFIC"/>
    <property type="match status" value="1"/>
</dbReference>
<evidence type="ECO:0000256" key="15">
    <source>
        <dbReference type="ARBA" id="ARBA00023264"/>
    </source>
</evidence>
<comment type="pathway">
    <text evidence="3">Phospholipid metabolism; CDP-diacylglycerol biosynthesis; CDP-diacylglycerol from sn-glycerol 3-phosphate: step 3/3.</text>
</comment>
<dbReference type="GO" id="GO:0008654">
    <property type="term" value="P:phospholipid biosynthetic process"/>
    <property type="evidence" value="ECO:0007669"/>
    <property type="project" value="UniProtKB-KW"/>
</dbReference>
<dbReference type="EMBL" id="CATOUU010000310">
    <property type="protein sequence ID" value="CAI9924329.1"/>
    <property type="molecule type" value="Genomic_DNA"/>
</dbReference>
<evidence type="ECO:0000256" key="19">
    <source>
        <dbReference type="SAM" id="Phobius"/>
    </source>
</evidence>
<evidence type="ECO:0000256" key="8">
    <source>
        <dbReference type="ARBA" id="ARBA00022679"/>
    </source>
</evidence>
<feature type="transmembrane region" description="Helical" evidence="19">
    <location>
        <begin position="82"/>
        <end position="101"/>
    </location>
</feature>
<comment type="similarity">
    <text evidence="5">Belongs to the CDS family.</text>
</comment>
<dbReference type="AlphaFoldDB" id="A0AA86NRN3"/>
<evidence type="ECO:0000313" key="22">
    <source>
        <dbReference type="Proteomes" id="UP001642409"/>
    </source>
</evidence>
<evidence type="ECO:0000256" key="14">
    <source>
        <dbReference type="ARBA" id="ARBA00023209"/>
    </source>
</evidence>
<sequence length="269" mass="30117">MGFGTRFASAIALFGIGGLAGYYDKVGLHTLWLVCQICLFYELSSVLSKKIKIHKFAFTLSFVSTHIFSLSYIFEFQHQNCLRVGSIMLALACFMRIVFSAQNENLNEAAVEINYQLVIIVLVSFLSQFVHLLIKTNPGLLILQFLLVIVNDSFAYFCGKAFGKHKLIKISPNKTVEGFFGGAAFTIGLVEVLVKFISRKWEITLEKNILYAFACYVAFLGPLGGFYASLMKRTFGVKDFSNLIPGHGGVMDRCDCQIISSFVLWLMIQ</sequence>
<proteinExistence type="inferred from homology"/>
<evidence type="ECO:0000313" key="20">
    <source>
        <dbReference type="EMBL" id="CAI9924329.1"/>
    </source>
</evidence>
<dbReference type="Proteomes" id="UP001642409">
    <property type="component" value="Unassembled WGS sequence"/>
</dbReference>
<evidence type="ECO:0000256" key="7">
    <source>
        <dbReference type="ARBA" id="ARBA00022516"/>
    </source>
</evidence>
<evidence type="ECO:0000256" key="11">
    <source>
        <dbReference type="ARBA" id="ARBA00022989"/>
    </source>
</evidence>
<keyword evidence="7" id="KW-0444">Lipid biosynthesis</keyword>
<evidence type="ECO:0000256" key="2">
    <source>
        <dbReference type="ARBA" id="ARBA00004141"/>
    </source>
</evidence>
<evidence type="ECO:0000256" key="18">
    <source>
        <dbReference type="ARBA" id="ARBA00033406"/>
    </source>
</evidence>
<evidence type="ECO:0000256" key="16">
    <source>
        <dbReference type="ARBA" id="ARBA00029893"/>
    </source>
</evidence>
<keyword evidence="14" id="KW-0594">Phospholipid biosynthesis</keyword>
<evidence type="ECO:0000256" key="17">
    <source>
        <dbReference type="ARBA" id="ARBA00032396"/>
    </source>
</evidence>
<organism evidence="20">
    <name type="scientific">Hexamita inflata</name>
    <dbReference type="NCBI Taxonomy" id="28002"/>
    <lineage>
        <taxon>Eukaryota</taxon>
        <taxon>Metamonada</taxon>
        <taxon>Diplomonadida</taxon>
        <taxon>Hexamitidae</taxon>
        <taxon>Hexamitinae</taxon>
        <taxon>Hexamita</taxon>
    </lineage>
</organism>
<feature type="transmembrane region" description="Helical" evidence="19">
    <location>
        <begin position="140"/>
        <end position="158"/>
    </location>
</feature>
<dbReference type="GO" id="GO:0004605">
    <property type="term" value="F:phosphatidate cytidylyltransferase activity"/>
    <property type="evidence" value="ECO:0007669"/>
    <property type="project" value="UniProtKB-EC"/>
</dbReference>
<comment type="caution">
    <text evidence="20">The sequence shown here is derived from an EMBL/GenBank/DDBJ whole genome shotgun (WGS) entry which is preliminary data.</text>
</comment>
<comment type="pathway">
    <text evidence="4">Lipid metabolism.</text>
</comment>
<dbReference type="EC" id="2.7.7.41" evidence="6"/>
<keyword evidence="13 19" id="KW-0472">Membrane</keyword>
<evidence type="ECO:0000256" key="1">
    <source>
        <dbReference type="ARBA" id="ARBA00001698"/>
    </source>
</evidence>
<feature type="transmembrane region" description="Helical" evidence="19">
    <location>
        <begin position="113"/>
        <end position="134"/>
    </location>
</feature>
<keyword evidence="12" id="KW-0443">Lipid metabolism</keyword>
<feature type="transmembrane region" description="Helical" evidence="19">
    <location>
        <begin position="56"/>
        <end position="76"/>
    </location>
</feature>
<reference evidence="21 22" key="2">
    <citation type="submission" date="2024-07" db="EMBL/GenBank/DDBJ databases">
        <authorList>
            <person name="Akdeniz Z."/>
        </authorList>
    </citation>
    <scope>NUCLEOTIDE SEQUENCE [LARGE SCALE GENOMIC DNA]</scope>
</reference>
<evidence type="ECO:0000256" key="5">
    <source>
        <dbReference type="ARBA" id="ARBA00010185"/>
    </source>
</evidence>
<dbReference type="Pfam" id="PF01148">
    <property type="entry name" value="CTP_transf_1"/>
    <property type="match status" value="1"/>
</dbReference>
<keyword evidence="9 19" id="KW-0812">Transmembrane</keyword>
<feature type="transmembrane region" description="Helical" evidence="19">
    <location>
        <begin position="7"/>
        <end position="23"/>
    </location>
</feature>
<keyword evidence="8" id="KW-0808">Transferase</keyword>
<reference evidence="20" key="1">
    <citation type="submission" date="2023-06" db="EMBL/GenBank/DDBJ databases">
        <authorList>
            <person name="Kurt Z."/>
        </authorList>
    </citation>
    <scope>NUCLEOTIDE SEQUENCE</scope>
</reference>
<feature type="transmembrane region" description="Helical" evidence="19">
    <location>
        <begin position="209"/>
        <end position="230"/>
    </location>
</feature>
<gene>
    <name evidence="20" type="ORF">HINF_LOCUS11974</name>
    <name evidence="21" type="ORF">HINF_LOCUS60595</name>
</gene>
<comment type="subcellular location">
    <subcellularLocation>
        <location evidence="2">Membrane</location>
        <topology evidence="2">Multi-pass membrane protein</topology>
    </subcellularLocation>
</comment>
<evidence type="ECO:0000256" key="3">
    <source>
        <dbReference type="ARBA" id="ARBA00005119"/>
    </source>
</evidence>
<feature type="transmembrane region" description="Helical" evidence="19">
    <location>
        <begin position="179"/>
        <end position="197"/>
    </location>
</feature>
<protein>
    <recommendedName>
        <fullName evidence="6">phosphatidate cytidylyltransferase</fullName>
        <ecNumber evidence="6">2.7.7.41</ecNumber>
    </recommendedName>
    <alternativeName>
        <fullName evidence="16">CDP-diacylglycerol synthase</fullName>
    </alternativeName>
    <alternativeName>
        <fullName evidence="17">CDP-diglyceride pyrophosphorylase</fullName>
    </alternativeName>
    <alternativeName>
        <fullName evidence="18">CDP-diglyceride synthase</fullName>
    </alternativeName>
</protein>
<dbReference type="GO" id="GO:0005789">
    <property type="term" value="C:endoplasmic reticulum membrane"/>
    <property type="evidence" value="ECO:0007669"/>
    <property type="project" value="TreeGrafter"/>
</dbReference>
<evidence type="ECO:0000256" key="13">
    <source>
        <dbReference type="ARBA" id="ARBA00023136"/>
    </source>
</evidence>
<evidence type="ECO:0000256" key="4">
    <source>
        <dbReference type="ARBA" id="ARBA00005189"/>
    </source>
</evidence>
<evidence type="ECO:0000256" key="9">
    <source>
        <dbReference type="ARBA" id="ARBA00022692"/>
    </source>
</evidence>
<keyword evidence="15" id="KW-1208">Phospholipid metabolism</keyword>
<dbReference type="PANTHER" id="PTHR13773">
    <property type="entry name" value="PHOSPHATIDATE CYTIDYLYLTRANSFERASE"/>
    <property type="match status" value="1"/>
</dbReference>
<evidence type="ECO:0000256" key="12">
    <source>
        <dbReference type="ARBA" id="ARBA00023098"/>
    </source>
</evidence>
<comment type="catalytic activity">
    <reaction evidence="1">
        <text>a 1,2-diacyl-sn-glycero-3-phosphate + CTP + H(+) = a CDP-1,2-diacyl-sn-glycerol + diphosphate</text>
        <dbReference type="Rhea" id="RHEA:16229"/>
        <dbReference type="ChEBI" id="CHEBI:15378"/>
        <dbReference type="ChEBI" id="CHEBI:33019"/>
        <dbReference type="ChEBI" id="CHEBI:37563"/>
        <dbReference type="ChEBI" id="CHEBI:58332"/>
        <dbReference type="ChEBI" id="CHEBI:58608"/>
        <dbReference type="EC" id="2.7.7.41"/>
    </reaction>
</comment>
<evidence type="ECO:0000256" key="10">
    <source>
        <dbReference type="ARBA" id="ARBA00022695"/>
    </source>
</evidence>
<dbReference type="InterPro" id="IPR016720">
    <property type="entry name" value="PC_Trfase_euk"/>
</dbReference>
<evidence type="ECO:0000256" key="6">
    <source>
        <dbReference type="ARBA" id="ARBA00012487"/>
    </source>
</evidence>
<keyword evidence="11 19" id="KW-1133">Transmembrane helix</keyword>
<keyword evidence="22" id="KW-1185">Reference proteome</keyword>
<accession>A0AA86NRN3</accession>
<name>A0AA86NRN3_9EUKA</name>
<keyword evidence="10 20" id="KW-0548">Nucleotidyltransferase</keyword>